<organism evidence="2 3">
    <name type="scientific">Nocardia jiangxiensis</name>
    <dbReference type="NCBI Taxonomy" id="282685"/>
    <lineage>
        <taxon>Bacteria</taxon>
        <taxon>Bacillati</taxon>
        <taxon>Actinomycetota</taxon>
        <taxon>Actinomycetes</taxon>
        <taxon>Mycobacteriales</taxon>
        <taxon>Nocardiaceae</taxon>
        <taxon>Nocardia</taxon>
    </lineage>
</organism>
<feature type="region of interest" description="Disordered" evidence="1">
    <location>
        <begin position="829"/>
        <end position="853"/>
    </location>
</feature>
<evidence type="ECO:0000313" key="2">
    <source>
        <dbReference type="EMBL" id="MFF3569893.1"/>
    </source>
</evidence>
<dbReference type="RefSeq" id="WP_387404453.1">
    <property type="nucleotide sequence ID" value="NZ_JBIAQY010000006.1"/>
</dbReference>
<feature type="compositionally biased region" description="Low complexity" evidence="1">
    <location>
        <begin position="431"/>
        <end position="454"/>
    </location>
</feature>
<gene>
    <name evidence="2" type="ORF">ACFYXQ_19135</name>
</gene>
<accession>A0ABW6S0R7</accession>
<feature type="compositionally biased region" description="Low complexity" evidence="1">
    <location>
        <begin position="347"/>
        <end position="358"/>
    </location>
</feature>
<feature type="compositionally biased region" description="Low complexity" evidence="1">
    <location>
        <begin position="462"/>
        <end position="473"/>
    </location>
</feature>
<feature type="region of interest" description="Disordered" evidence="1">
    <location>
        <begin position="179"/>
        <end position="225"/>
    </location>
</feature>
<name>A0ABW6S0R7_9NOCA</name>
<feature type="region of interest" description="Disordered" evidence="1">
    <location>
        <begin position="245"/>
        <end position="395"/>
    </location>
</feature>
<keyword evidence="3" id="KW-1185">Reference proteome</keyword>
<sequence length="853" mass="86809">MDADRDSPYWNAIVGDNWPAISPTDWGNLEVAARNGAAALDPAEAERARRAFDDAAPSSVGLQPVKDHMLAQKATLDRLVDALVAAADTFRDISAIVHRTRHRIHDIVEKATGKIRGVIAEASRDGNSDPEVEHDRIATIIDNARDDVAKVMAEALSSIGPHGLPELAVLAELLGQPDPWATAHPRSGGGGAPGGAPRASGNGHRFDNAGPHRIQLSPDGGPPSVPALQALARFFDQFGLQPPVSVLPGPAGQPSDIPGDAAVAPNQQWAPPTSAPPSYGDSTAGAPAESFAPGTTPSGTGQLPGGSDVPVTSDSGEAYSGSAEPVSQSATDSGGYHTDDPVPVTNSSSGPASPGTAARTEGGSDETTSTAAGLMGPGMIGAMPPSTGVPQQVVSSASAAAPSPVSANRAIGVTPDAKISADVRAGAAPRVSVTPTGPVPGATTPGTTASGGPAHPVGGSGVAAAQAKGQASARHGSPEDAAGDADKDKDQDEDTGESAASQGSNHIVRDAVGAAMLAAAAPTFMLGERVDGDLVLARSLLSSLLAVTESVTVGLGCAVSLMRHPGGVAAFVTTTEGRGWLPAGVHLPREMSIPWVWSAADGAAWEGISDPARVLAEFAAAWGRKTGARLSALVSSQPIDDGLHRQLGGAPSQGGVAAAPTMDFSCAAAGLADRLELVGAPHLLERVTAVPAERIAARCLELATDAHARVVKLGSGVGSSLGAGAARERILQALRQGRTVPDEWWAELRDIDDLLVASMLPLQADVSRIPLGELRSESADGQSAATLRGMLFERRCDELVLLMSTAEPNRQLLRDVVYAHGQLVDHPRFTPSPSAAAETVVQRRPTITAGPGR</sequence>
<protein>
    <submittedName>
        <fullName evidence="2">Uncharacterized protein</fullName>
    </submittedName>
</protein>
<reference evidence="2 3" key="1">
    <citation type="submission" date="2024-10" db="EMBL/GenBank/DDBJ databases">
        <title>The Natural Products Discovery Center: Release of the First 8490 Sequenced Strains for Exploring Actinobacteria Biosynthetic Diversity.</title>
        <authorList>
            <person name="Kalkreuter E."/>
            <person name="Kautsar S.A."/>
            <person name="Yang D."/>
            <person name="Bader C.D."/>
            <person name="Teijaro C.N."/>
            <person name="Fluegel L."/>
            <person name="Davis C.M."/>
            <person name="Simpson J.R."/>
            <person name="Lauterbach L."/>
            <person name="Steele A.D."/>
            <person name="Gui C."/>
            <person name="Meng S."/>
            <person name="Li G."/>
            <person name="Viehrig K."/>
            <person name="Ye F."/>
            <person name="Su P."/>
            <person name="Kiefer A.F."/>
            <person name="Nichols A."/>
            <person name="Cepeda A.J."/>
            <person name="Yan W."/>
            <person name="Fan B."/>
            <person name="Jiang Y."/>
            <person name="Adhikari A."/>
            <person name="Zheng C.-J."/>
            <person name="Schuster L."/>
            <person name="Cowan T.M."/>
            <person name="Smanski M.J."/>
            <person name="Chevrette M.G."/>
            <person name="De Carvalho L.P.S."/>
            <person name="Shen B."/>
        </authorList>
    </citation>
    <scope>NUCLEOTIDE SEQUENCE [LARGE SCALE GENOMIC DNA]</scope>
    <source>
        <strain evidence="2 3">NPDC002593</strain>
    </source>
</reference>
<dbReference type="EMBL" id="JBIAQY010000006">
    <property type="protein sequence ID" value="MFF3569893.1"/>
    <property type="molecule type" value="Genomic_DNA"/>
</dbReference>
<comment type="caution">
    <text evidence="2">The sequence shown here is derived from an EMBL/GenBank/DDBJ whole genome shotgun (WGS) entry which is preliminary data.</text>
</comment>
<proteinExistence type="predicted"/>
<feature type="region of interest" description="Disordered" evidence="1">
    <location>
        <begin position="428"/>
        <end position="505"/>
    </location>
</feature>
<evidence type="ECO:0000313" key="3">
    <source>
        <dbReference type="Proteomes" id="UP001601992"/>
    </source>
</evidence>
<evidence type="ECO:0000256" key="1">
    <source>
        <dbReference type="SAM" id="MobiDB-lite"/>
    </source>
</evidence>
<dbReference type="Proteomes" id="UP001601992">
    <property type="component" value="Unassembled WGS sequence"/>
</dbReference>